<organism evidence="3 4">
    <name type="scientific">Haloplanus vescus</name>
    <dbReference type="NCBI Taxonomy" id="555874"/>
    <lineage>
        <taxon>Archaea</taxon>
        <taxon>Methanobacteriati</taxon>
        <taxon>Methanobacteriota</taxon>
        <taxon>Stenosarchaea group</taxon>
        <taxon>Halobacteria</taxon>
        <taxon>Halobacteriales</taxon>
        <taxon>Haloferacaceae</taxon>
        <taxon>Haloplanus</taxon>
    </lineage>
</organism>
<dbReference type="OrthoDB" id="204982at2157"/>
<gene>
    <name evidence="3" type="ORF">SAMN04488065_2840</name>
</gene>
<feature type="domain" description="DUF8135" evidence="2">
    <location>
        <begin position="113"/>
        <end position="161"/>
    </location>
</feature>
<keyword evidence="4" id="KW-1185">Reference proteome</keyword>
<reference evidence="3 4" key="1">
    <citation type="submission" date="2016-10" db="EMBL/GenBank/DDBJ databases">
        <authorList>
            <person name="de Groot N.N."/>
        </authorList>
    </citation>
    <scope>NUCLEOTIDE SEQUENCE [LARGE SCALE GENOMIC DNA]</scope>
    <source>
        <strain evidence="3 4">CGMCC 1.8712</strain>
    </source>
</reference>
<evidence type="ECO:0000313" key="3">
    <source>
        <dbReference type="EMBL" id="SEA36423.1"/>
    </source>
</evidence>
<dbReference type="STRING" id="555874.SAMN04488065_2840"/>
<accession>A0A1H4AKE1</accession>
<dbReference type="EMBL" id="FNQT01000006">
    <property type="protein sequence ID" value="SEA36423.1"/>
    <property type="molecule type" value="Genomic_DNA"/>
</dbReference>
<evidence type="ECO:0000259" key="2">
    <source>
        <dbReference type="Pfam" id="PF26456"/>
    </source>
</evidence>
<evidence type="ECO:0000256" key="1">
    <source>
        <dbReference type="SAM" id="MobiDB-lite"/>
    </source>
</evidence>
<feature type="compositionally biased region" description="Basic and acidic residues" evidence="1">
    <location>
        <begin position="28"/>
        <end position="40"/>
    </location>
</feature>
<feature type="compositionally biased region" description="Acidic residues" evidence="1">
    <location>
        <begin position="1"/>
        <end position="25"/>
    </location>
</feature>
<protein>
    <recommendedName>
        <fullName evidence="2">DUF8135 domain-containing protein</fullName>
    </recommendedName>
</protein>
<dbReference type="InterPro" id="IPR058448">
    <property type="entry name" value="DUF8135"/>
</dbReference>
<feature type="compositionally biased region" description="Acidic residues" evidence="1">
    <location>
        <begin position="63"/>
        <end position="73"/>
    </location>
</feature>
<evidence type="ECO:0000313" key="4">
    <source>
        <dbReference type="Proteomes" id="UP000236755"/>
    </source>
</evidence>
<dbReference type="Pfam" id="PF26456">
    <property type="entry name" value="DUF8135"/>
    <property type="match status" value="1"/>
</dbReference>
<feature type="region of interest" description="Disordered" evidence="1">
    <location>
        <begin position="1"/>
        <end position="73"/>
    </location>
</feature>
<name>A0A1H4AKE1_9EURY</name>
<dbReference type="Proteomes" id="UP000236755">
    <property type="component" value="Unassembled WGS sequence"/>
</dbReference>
<dbReference type="RefSeq" id="WP_092635937.1">
    <property type="nucleotide sequence ID" value="NZ_FNQT01000006.1"/>
</dbReference>
<sequence>MADDEGSGADDPTDADDDPADDEPLGDLAREVRARRERQAASESVDTDAPPDADLFGSADADAPSDSDPFESVDVDHIDEDAVWEAFAEGDTGQEASIGLESPAETAPEADEHVVPKRDFCQRCPHFSAPPDTACTHEGTTIVEMVDTDHFRVRNCPIVEDEDATTPD</sequence>
<dbReference type="AlphaFoldDB" id="A0A1H4AKE1"/>
<proteinExistence type="predicted"/>